<dbReference type="GO" id="GO:0046854">
    <property type="term" value="P:phosphatidylinositol phosphate biosynthetic process"/>
    <property type="evidence" value="ECO:0007669"/>
    <property type="project" value="TreeGrafter"/>
</dbReference>
<dbReference type="GO" id="GO:0004930">
    <property type="term" value="F:G protein-coupled receptor activity"/>
    <property type="evidence" value="ECO:0007669"/>
    <property type="project" value="InterPro"/>
</dbReference>
<keyword evidence="2 7" id="KW-0812">Transmembrane</keyword>
<feature type="transmembrane region" description="Helical" evidence="7">
    <location>
        <begin position="181"/>
        <end position="201"/>
    </location>
</feature>
<evidence type="ECO:0000313" key="11">
    <source>
        <dbReference type="Proteomes" id="UP000198211"/>
    </source>
</evidence>
<dbReference type="GO" id="GO:0005524">
    <property type="term" value="F:ATP binding"/>
    <property type="evidence" value="ECO:0007669"/>
    <property type="project" value="UniProtKB-UniRule"/>
</dbReference>
<feature type="region of interest" description="Disordered" evidence="6">
    <location>
        <begin position="703"/>
        <end position="748"/>
    </location>
</feature>
<sequence length="1242" mass="137118">MPIDGSDSSSSSPQYQAVSTPTRSSAHEYELLADEVLRTRSHSHALSVILGANGRVSNSVSNSNSVDWRLSSSHQLQLANSTAQLAVTCDQSVLEIQEEKTELPSRLAKWKKRRRHWRRVLFWLVAIFVFVGCFVLTFATPQQVQPLAPIVLGAGLGLATTLLVLVSFLRRRRLRRRPNELLAFVALSEFGLTILTLIHVLTMCNANDGKCRPMDFTSCSLAAGVEMFLLLAGVGWFGAAILHLFVSVSNPFASYKRQLVLYHLAAWGIPLIASVVTPLALFSQHTQKRFQLTGEQVCRNVALVLPLLPPDAANSVKNRTRRLAQWQELNLEFWGLLVAIVVVVVVSAQICLVVGWWRSNSGTIIALKARRRLMKRMAIYVHALNATWLVLLVLFFIYRSNASALSRIPVEGVAQDIDRGMNFWDAFFHFVLTGKGFIIGVVWLSVNKPCCIFGLVFCGVHQCKEAVGPSLGASASGSSESASLSASSNGELGARRMNPTVMSMEGGVLAPQEMPMLSPSSTILTFEAHESVRESGALGFQERHSLPTLSTIIDPPSTVRSSRSSSSSYEASTVESYEASQNNETLQREIIYYTVCGITKAIIRSAERARSSSVTTGDVVAAPGEDGVATSSVRNRDGGLVETTLFVGAERDSTLVNSTFISHVQSVTILSSPRAYCEPRARLPLSAEPRSLAGVEGERNFGGVNAHLPRPTSLTSVSTLQPTGNWRQPPSLQHSRSQGSHSPQSTQLRLSANNVMFRSFYQTPGRFSLYPVSQVPFELFEQEIELESNRSSVDEPVEGRSTRSTVFAGLRRTATSAFSQGRGVFRSRSGSTEASISVATTTSAVDREFMPDDPKPKVFVDYAPREFRAIRLAFGLSDEKYLASFRTTAKERVSAGSSGAFMFFSGDNSLLVKSLKEKECRALVDMAPAYARYLTSNPHSRLIRFFGCHRVRLYGRNFYFAVMSNVLHSEHHTATITEKYDVKGSWVDRRARRPQRGDRVTCAECDASYIFGGSNGEDDAANSIDTDDVRVSTMDDRTLPQFPFHVHRPDIVLKDMDMVRSLHLPPHIAAHLHSQIISDCEFLRDIGIMDYSLLIGIHKCHLRPPRQGNVNEIPTSSDFDKAFHQELDLDEPSSGTNLAPLGDNEVYFVGIIDILQQWDWEKQLEKAGKVLLGKSARGISATAPAAYCRRFQARCTQILLGGPAPEQLDQDWEVDSKIPSSKVTRSRPISKRNSEVMITSPR</sequence>
<comment type="caution">
    <text evidence="10">The sequence shown here is derived from an EMBL/GenBank/DDBJ whole genome shotgun (WGS) entry which is preliminary data.</text>
</comment>
<evidence type="ECO:0000313" key="10">
    <source>
        <dbReference type="EMBL" id="OWZ15762.1"/>
    </source>
</evidence>
<feature type="region of interest" description="Disordered" evidence="6">
    <location>
        <begin position="549"/>
        <end position="572"/>
    </location>
</feature>
<dbReference type="Gene3D" id="3.30.800.10">
    <property type="entry name" value="Phosphatidylinositol Phosphate Kinase II Beta"/>
    <property type="match status" value="1"/>
</dbReference>
<evidence type="ECO:0000256" key="4">
    <source>
        <dbReference type="ARBA" id="ARBA00023136"/>
    </source>
</evidence>
<organism evidence="10 11">
    <name type="scientific">Phytophthora megakarya</name>
    <dbReference type="NCBI Taxonomy" id="4795"/>
    <lineage>
        <taxon>Eukaryota</taxon>
        <taxon>Sar</taxon>
        <taxon>Stramenopiles</taxon>
        <taxon>Oomycota</taxon>
        <taxon>Peronosporomycetes</taxon>
        <taxon>Peronosporales</taxon>
        <taxon>Peronosporaceae</taxon>
        <taxon>Phytophthora</taxon>
    </lineage>
</organism>
<feature type="region of interest" description="Disordered" evidence="6">
    <location>
        <begin position="1218"/>
        <end position="1242"/>
    </location>
</feature>
<feature type="transmembrane region" description="Helical" evidence="7">
    <location>
        <begin position="120"/>
        <end position="141"/>
    </location>
</feature>
<dbReference type="PROSITE" id="PS50261">
    <property type="entry name" value="G_PROTEIN_RECEP_F2_4"/>
    <property type="match status" value="1"/>
</dbReference>
<keyword evidence="5" id="KW-0808">Transferase</keyword>
<dbReference type="GO" id="GO:0005886">
    <property type="term" value="C:plasma membrane"/>
    <property type="evidence" value="ECO:0007669"/>
    <property type="project" value="TreeGrafter"/>
</dbReference>
<evidence type="ECO:0000256" key="6">
    <source>
        <dbReference type="SAM" id="MobiDB-lite"/>
    </source>
</evidence>
<feature type="transmembrane region" description="Helical" evidence="7">
    <location>
        <begin position="260"/>
        <end position="282"/>
    </location>
</feature>
<evidence type="ECO:0000259" key="9">
    <source>
        <dbReference type="PROSITE" id="PS51455"/>
    </source>
</evidence>
<reference evidence="11" key="1">
    <citation type="submission" date="2017-03" db="EMBL/GenBank/DDBJ databases">
        <title>Phytopthora megakarya and P. palmivora, two closely related causual agents of cacao black pod achieved similar genome size and gene model numbers by different mechanisms.</title>
        <authorList>
            <person name="Ali S."/>
            <person name="Shao J."/>
            <person name="Larry D.J."/>
            <person name="Kronmiller B."/>
            <person name="Shen D."/>
            <person name="Strem M.D."/>
            <person name="Melnick R.L."/>
            <person name="Guiltinan M.J."/>
            <person name="Tyler B.M."/>
            <person name="Meinhardt L.W."/>
            <person name="Bailey B.A."/>
        </authorList>
    </citation>
    <scope>NUCLEOTIDE SEQUENCE [LARGE SCALE GENOMIC DNA]</scope>
    <source>
        <strain evidence="11">zdho120</strain>
    </source>
</reference>
<dbReference type="OrthoDB" id="70770at2759"/>
<feature type="region of interest" description="Disordered" evidence="6">
    <location>
        <begin position="474"/>
        <end position="497"/>
    </location>
</feature>
<keyword evidence="3 7" id="KW-1133">Transmembrane helix</keyword>
<evidence type="ECO:0000256" key="5">
    <source>
        <dbReference type="PROSITE-ProRule" id="PRU00781"/>
    </source>
</evidence>
<feature type="transmembrane region" description="Helical" evidence="7">
    <location>
        <begin position="378"/>
        <end position="398"/>
    </location>
</feature>
<proteinExistence type="predicted"/>
<dbReference type="SUPFAM" id="SSF56104">
    <property type="entry name" value="SAICAR synthase-like"/>
    <property type="match status" value="2"/>
</dbReference>
<evidence type="ECO:0000256" key="7">
    <source>
        <dbReference type="SAM" id="Phobius"/>
    </source>
</evidence>
<evidence type="ECO:0000256" key="3">
    <source>
        <dbReference type="ARBA" id="ARBA00022989"/>
    </source>
</evidence>
<feature type="region of interest" description="Disordered" evidence="6">
    <location>
        <begin position="1"/>
        <end position="23"/>
    </location>
</feature>
<dbReference type="InterPro" id="IPR027483">
    <property type="entry name" value="PInositol-4-P-4/5-kinase_C_sf"/>
</dbReference>
<feature type="compositionally biased region" description="Polar residues" evidence="6">
    <location>
        <begin position="13"/>
        <end position="23"/>
    </location>
</feature>
<dbReference type="PROSITE" id="PS51455">
    <property type="entry name" value="PIPK"/>
    <property type="match status" value="1"/>
</dbReference>
<keyword evidence="5" id="KW-0547">Nucleotide-binding</keyword>
<name>A0A225WE01_9STRA</name>
<dbReference type="GO" id="GO:0016308">
    <property type="term" value="F:1-phosphatidylinositol-4-phosphate 5-kinase activity"/>
    <property type="evidence" value="ECO:0007669"/>
    <property type="project" value="TreeGrafter"/>
</dbReference>
<evidence type="ECO:0000256" key="2">
    <source>
        <dbReference type="ARBA" id="ARBA00022692"/>
    </source>
</evidence>
<dbReference type="InterPro" id="IPR000832">
    <property type="entry name" value="GPCR_2_secretin-like"/>
</dbReference>
<dbReference type="CDD" id="cd00139">
    <property type="entry name" value="PIPKc"/>
    <property type="match status" value="1"/>
</dbReference>
<evidence type="ECO:0000256" key="1">
    <source>
        <dbReference type="ARBA" id="ARBA00004141"/>
    </source>
</evidence>
<keyword evidence="11" id="KW-1185">Reference proteome</keyword>
<keyword evidence="5 10" id="KW-0418">Kinase</keyword>
<dbReference type="SMART" id="SM00330">
    <property type="entry name" value="PIPKc"/>
    <property type="match status" value="1"/>
</dbReference>
<dbReference type="InterPro" id="IPR027484">
    <property type="entry name" value="PInositol-4-P-5-kinase_N"/>
</dbReference>
<dbReference type="SUPFAM" id="SSF81321">
    <property type="entry name" value="Family A G protein-coupled receptor-like"/>
    <property type="match status" value="1"/>
</dbReference>
<feature type="compositionally biased region" description="Polar residues" evidence="6">
    <location>
        <begin position="712"/>
        <end position="748"/>
    </location>
</feature>
<keyword evidence="4 7" id="KW-0472">Membrane</keyword>
<dbReference type="Pfam" id="PF01504">
    <property type="entry name" value="PIP5K"/>
    <property type="match status" value="1"/>
</dbReference>
<feature type="domain" description="G-protein coupled receptors family 2 profile 2" evidence="8">
    <location>
        <begin position="146"/>
        <end position="276"/>
    </location>
</feature>
<feature type="compositionally biased region" description="Low complexity" evidence="6">
    <location>
        <begin position="1"/>
        <end position="12"/>
    </location>
</feature>
<dbReference type="Gene3D" id="3.30.810.10">
    <property type="entry name" value="2-Layer Sandwich"/>
    <property type="match status" value="1"/>
</dbReference>
<dbReference type="GO" id="GO:0007166">
    <property type="term" value="P:cell surface receptor signaling pathway"/>
    <property type="evidence" value="ECO:0007669"/>
    <property type="project" value="InterPro"/>
</dbReference>
<protein>
    <submittedName>
        <fullName evidence="10">Phosphatidylinositol-4-phosphate 5 kinase</fullName>
    </submittedName>
</protein>
<feature type="transmembrane region" description="Helical" evidence="7">
    <location>
        <begin position="333"/>
        <end position="357"/>
    </location>
</feature>
<dbReference type="AlphaFoldDB" id="A0A225WE01"/>
<dbReference type="Proteomes" id="UP000198211">
    <property type="component" value="Unassembled WGS sequence"/>
</dbReference>
<evidence type="ECO:0000259" key="8">
    <source>
        <dbReference type="PROSITE" id="PS50261"/>
    </source>
</evidence>
<comment type="subcellular location">
    <subcellularLocation>
        <location evidence="1">Membrane</location>
        <topology evidence="1">Multi-pass membrane protein</topology>
    </subcellularLocation>
</comment>
<dbReference type="InterPro" id="IPR017981">
    <property type="entry name" value="GPCR_2-like_7TM"/>
</dbReference>
<accession>A0A225WE01</accession>
<feature type="domain" description="PIPK" evidence="9">
    <location>
        <begin position="798"/>
        <end position="1199"/>
    </location>
</feature>
<keyword evidence="5" id="KW-0067">ATP-binding</keyword>
<dbReference type="InterPro" id="IPR023610">
    <property type="entry name" value="PInositol-4/5-P-5/4-kinase"/>
</dbReference>
<dbReference type="Pfam" id="PF00002">
    <property type="entry name" value="7tm_2"/>
    <property type="match status" value="1"/>
</dbReference>
<gene>
    <name evidence="10" type="ORF">PHMEG_00010542</name>
</gene>
<feature type="transmembrane region" description="Helical" evidence="7">
    <location>
        <begin position="147"/>
        <end position="169"/>
    </location>
</feature>
<feature type="compositionally biased region" description="Low complexity" evidence="6">
    <location>
        <begin position="474"/>
        <end position="492"/>
    </location>
</feature>
<dbReference type="InterPro" id="IPR002498">
    <property type="entry name" value="PInositol-4-P-4/5-kinase_core"/>
</dbReference>
<dbReference type="PANTHER" id="PTHR23086:SF8">
    <property type="entry name" value="PHOSPHATIDYLINOSITOL 5-PHOSPHATE 4-KINASE, ISOFORM A"/>
    <property type="match status" value="1"/>
</dbReference>
<dbReference type="PANTHER" id="PTHR23086">
    <property type="entry name" value="PHOSPHATIDYLINOSITOL-4-PHOSPHATE 5-KINASE"/>
    <property type="match status" value="1"/>
</dbReference>
<dbReference type="EMBL" id="NBNE01001059">
    <property type="protein sequence ID" value="OWZ15762.1"/>
    <property type="molecule type" value="Genomic_DNA"/>
</dbReference>
<dbReference type="STRING" id="4795.A0A225WE01"/>
<feature type="compositionally biased region" description="Low complexity" evidence="6">
    <location>
        <begin position="557"/>
        <end position="572"/>
    </location>
</feature>
<feature type="transmembrane region" description="Helical" evidence="7">
    <location>
        <begin position="221"/>
        <end position="248"/>
    </location>
</feature>
<dbReference type="Gene3D" id="1.20.1070.10">
    <property type="entry name" value="Rhodopsin 7-helix transmembrane proteins"/>
    <property type="match status" value="1"/>
</dbReference>